<proteinExistence type="predicted"/>
<evidence type="ECO:0000313" key="7">
    <source>
        <dbReference type="Proteomes" id="UP000070544"/>
    </source>
</evidence>
<keyword evidence="6" id="KW-0418">Kinase</keyword>
<dbReference type="PROSITE" id="PS00108">
    <property type="entry name" value="PROTEIN_KINASE_ST"/>
    <property type="match status" value="1"/>
</dbReference>
<protein>
    <submittedName>
        <fullName evidence="6">Kinase-like protein</fullName>
    </submittedName>
</protein>
<evidence type="ECO:0000256" key="4">
    <source>
        <dbReference type="PROSITE-ProRule" id="PRU10141"/>
    </source>
</evidence>
<dbReference type="InterPro" id="IPR059179">
    <property type="entry name" value="MLKL-like_MCAfunc"/>
</dbReference>
<dbReference type="CDD" id="cd13999">
    <property type="entry name" value="STKc_MAP3K-like"/>
    <property type="match status" value="1"/>
</dbReference>
<sequence>MSAELTILGTIIGLAKDIGQLASNAQACKKQCGRLATRCQGVVNLLEPLRGRLSNPNSPPPNPHLLVNLEQVERALLQCQDQVKLYTTRNWAKEVFVDAANPQRFEKLNRDLGDAADQLSLGPSVSTLFNRADDVADLTADIAAIGDRQEEIIRLVLSLEGQGDATEMQRQMANSLSSSKAFLPKPDMLVKDAMQSLVEDFIVPWSELKLMKRLGGGAFGEVHLAKWRGIDDVAVKILKSSTTLSMKREIAGQQGGASFAPGGKEDQKAVEEFMNELKLMAKLRHPNVVQLMAVVLEPNRKALIMEYMPAGSLFDVIGKRSLSWPQIISIANDIAKGCAYLIRMGVLHRDLKSGNVMVRDDLSAAKITDFGLSQNLRSQSKDVVGSIRWIAPELFSLTPNTEKSDMFAFGMILYELVSRRLPFHELNDEQVEKAYRSGQRPQIPPGVPRGFAAIIEHCWAQDPAKRPTFAQMIEQGWFNPPENQPASPFPKADMHMRGPVPIGGQSEHGHASAPSVIPPPRAGSMPVEALGRDFANLSVHGNPNYPARDPYGRPLSYYGDYGSNMGRSNSMQPQLRIPRRVESKVMALPPGGPQQMPGSAYPTRQMMPQMHPASMPPQGRVAPAAMPPYPMYNPQMQPQQQIRR</sequence>
<keyword evidence="3 4" id="KW-0067">ATP-binding</keyword>
<dbReference type="EMBL" id="KQ965732">
    <property type="protein sequence ID" value="KXS21568.1"/>
    <property type="molecule type" value="Genomic_DNA"/>
</dbReference>
<evidence type="ECO:0000313" key="6">
    <source>
        <dbReference type="EMBL" id="KXS21568.1"/>
    </source>
</evidence>
<dbReference type="GO" id="GO:0004674">
    <property type="term" value="F:protein serine/threonine kinase activity"/>
    <property type="evidence" value="ECO:0007669"/>
    <property type="project" value="UniProtKB-KW"/>
</dbReference>
<feature type="binding site" evidence="4">
    <location>
        <position position="236"/>
    </location>
    <ligand>
        <name>ATP</name>
        <dbReference type="ChEBI" id="CHEBI:30616"/>
    </ligand>
</feature>
<dbReference type="PRINTS" id="PR00109">
    <property type="entry name" value="TYRKINASE"/>
</dbReference>
<dbReference type="AlphaFoldDB" id="A0A139AXV1"/>
<dbReference type="InterPro" id="IPR008271">
    <property type="entry name" value="Ser/Thr_kinase_AS"/>
</dbReference>
<evidence type="ECO:0000259" key="5">
    <source>
        <dbReference type="PROSITE" id="PS50011"/>
    </source>
</evidence>
<dbReference type="Proteomes" id="UP000070544">
    <property type="component" value="Unassembled WGS sequence"/>
</dbReference>
<dbReference type="InterPro" id="IPR054000">
    <property type="entry name" value="MLKL_N"/>
</dbReference>
<dbReference type="Pfam" id="PF22215">
    <property type="entry name" value="MLKL_N"/>
    <property type="match status" value="1"/>
</dbReference>
<dbReference type="InterPro" id="IPR011009">
    <property type="entry name" value="Kinase-like_dom_sf"/>
</dbReference>
<dbReference type="PANTHER" id="PTHR44329">
    <property type="entry name" value="SERINE/THREONINE-PROTEIN KINASE TNNI3K-RELATED"/>
    <property type="match status" value="1"/>
</dbReference>
<dbReference type="Gene3D" id="3.30.200.20">
    <property type="entry name" value="Phosphorylase Kinase, domain 1"/>
    <property type="match status" value="1"/>
</dbReference>
<evidence type="ECO:0000256" key="3">
    <source>
        <dbReference type="ARBA" id="ARBA00022840"/>
    </source>
</evidence>
<dbReference type="PANTHER" id="PTHR44329:SF298">
    <property type="entry name" value="MIXED LINEAGE KINASE DOMAIN-LIKE PROTEIN"/>
    <property type="match status" value="1"/>
</dbReference>
<keyword evidence="6" id="KW-0808">Transferase</keyword>
<evidence type="ECO:0000256" key="2">
    <source>
        <dbReference type="ARBA" id="ARBA00022741"/>
    </source>
</evidence>
<dbReference type="STRING" id="1344416.A0A139AXV1"/>
<dbReference type="InterPro" id="IPR036537">
    <property type="entry name" value="Adaptor_Cbl_N_dom_sf"/>
</dbReference>
<name>A0A139AXV1_GONPJ</name>
<dbReference type="InterPro" id="IPR051681">
    <property type="entry name" value="Ser/Thr_Kinases-Pseudokinases"/>
</dbReference>
<dbReference type="SUPFAM" id="SSF56112">
    <property type="entry name" value="Protein kinase-like (PK-like)"/>
    <property type="match status" value="1"/>
</dbReference>
<dbReference type="Pfam" id="PF07714">
    <property type="entry name" value="PK_Tyr_Ser-Thr"/>
    <property type="match status" value="1"/>
</dbReference>
<dbReference type="PROSITE" id="PS00107">
    <property type="entry name" value="PROTEIN_KINASE_ATP"/>
    <property type="match status" value="1"/>
</dbReference>
<dbReference type="OMA" id="ANKKQCH"/>
<keyword evidence="7" id="KW-1185">Reference proteome</keyword>
<dbReference type="Gene3D" id="1.10.510.10">
    <property type="entry name" value="Transferase(Phosphotransferase) domain 1"/>
    <property type="match status" value="1"/>
</dbReference>
<dbReference type="GO" id="GO:0005524">
    <property type="term" value="F:ATP binding"/>
    <property type="evidence" value="ECO:0007669"/>
    <property type="project" value="UniProtKB-UniRule"/>
</dbReference>
<dbReference type="GO" id="GO:0007166">
    <property type="term" value="P:cell surface receptor signaling pathway"/>
    <property type="evidence" value="ECO:0007669"/>
    <property type="project" value="InterPro"/>
</dbReference>
<accession>A0A139AXV1</accession>
<dbReference type="CDD" id="cd21037">
    <property type="entry name" value="MLKL_NTD"/>
    <property type="match status" value="1"/>
</dbReference>
<reference evidence="6 7" key="1">
    <citation type="journal article" date="2015" name="Genome Biol. Evol.">
        <title>Phylogenomic analyses indicate that early fungi evolved digesting cell walls of algal ancestors of land plants.</title>
        <authorList>
            <person name="Chang Y."/>
            <person name="Wang S."/>
            <person name="Sekimoto S."/>
            <person name="Aerts A.L."/>
            <person name="Choi C."/>
            <person name="Clum A."/>
            <person name="LaButti K.M."/>
            <person name="Lindquist E.A."/>
            <person name="Yee Ngan C."/>
            <person name="Ohm R.A."/>
            <person name="Salamov A.A."/>
            <person name="Grigoriev I.V."/>
            <person name="Spatafora J.W."/>
            <person name="Berbee M.L."/>
        </authorList>
    </citation>
    <scope>NUCLEOTIDE SEQUENCE [LARGE SCALE GENOMIC DNA]</scope>
    <source>
        <strain evidence="6 7">JEL478</strain>
    </source>
</reference>
<dbReference type="InterPro" id="IPR000719">
    <property type="entry name" value="Prot_kinase_dom"/>
</dbReference>
<dbReference type="InterPro" id="IPR001245">
    <property type="entry name" value="Ser-Thr/Tyr_kinase_cat_dom"/>
</dbReference>
<organism evidence="6 7">
    <name type="scientific">Gonapodya prolifera (strain JEL478)</name>
    <name type="common">Monoblepharis prolifera</name>
    <dbReference type="NCBI Taxonomy" id="1344416"/>
    <lineage>
        <taxon>Eukaryota</taxon>
        <taxon>Fungi</taxon>
        <taxon>Fungi incertae sedis</taxon>
        <taxon>Chytridiomycota</taxon>
        <taxon>Chytridiomycota incertae sedis</taxon>
        <taxon>Monoblepharidomycetes</taxon>
        <taxon>Monoblepharidales</taxon>
        <taxon>Gonapodyaceae</taxon>
        <taxon>Gonapodya</taxon>
    </lineage>
</organism>
<feature type="domain" description="Protein kinase" evidence="5">
    <location>
        <begin position="208"/>
        <end position="478"/>
    </location>
</feature>
<keyword evidence="1" id="KW-0723">Serine/threonine-protein kinase</keyword>
<evidence type="ECO:0000256" key="1">
    <source>
        <dbReference type="ARBA" id="ARBA00022527"/>
    </source>
</evidence>
<dbReference type="OrthoDB" id="10261027at2759"/>
<dbReference type="InterPro" id="IPR017441">
    <property type="entry name" value="Protein_kinase_ATP_BS"/>
</dbReference>
<dbReference type="Gene3D" id="1.20.930.20">
    <property type="entry name" value="Adaptor protein Cbl, N-terminal domain"/>
    <property type="match status" value="1"/>
</dbReference>
<gene>
    <name evidence="6" type="ORF">M427DRAFT_50992</name>
</gene>
<dbReference type="SMART" id="SM00220">
    <property type="entry name" value="S_TKc"/>
    <property type="match status" value="1"/>
</dbReference>
<keyword evidence="2 4" id="KW-0547">Nucleotide-binding</keyword>
<dbReference type="PROSITE" id="PS50011">
    <property type="entry name" value="PROTEIN_KINASE_DOM"/>
    <property type="match status" value="1"/>
</dbReference>